<feature type="domain" description="NIF system FeS cluster assembly NifU N-terminal" evidence="1">
    <location>
        <begin position="1"/>
        <end position="104"/>
    </location>
</feature>
<dbReference type="SUPFAM" id="SSF82649">
    <property type="entry name" value="SufE/NifU"/>
    <property type="match status" value="1"/>
</dbReference>
<dbReference type="PANTHER" id="PTHR10093">
    <property type="entry name" value="IRON-SULFUR CLUSTER ASSEMBLY ENZYME NIFU HOMOLOG"/>
    <property type="match status" value="1"/>
</dbReference>
<dbReference type="GO" id="GO:0016226">
    <property type="term" value="P:iron-sulfur cluster assembly"/>
    <property type="evidence" value="ECO:0007669"/>
    <property type="project" value="InterPro"/>
</dbReference>
<comment type="caution">
    <text evidence="2">The sequence shown here is derived from an EMBL/GenBank/DDBJ whole genome shotgun (WGS) entry which is preliminary data.</text>
</comment>
<dbReference type="GO" id="GO:0005506">
    <property type="term" value="F:iron ion binding"/>
    <property type="evidence" value="ECO:0007669"/>
    <property type="project" value="InterPro"/>
</dbReference>
<sequence length="126" mass="13662">RNFGNLEGANRTVVGYNPLCGDDVTLHLTVKDNVIENVKFEGVGCAISIGAASLMTEAIKGKTIEEASDLFNDIHDMLTKGTEKDLGKLNVLENVLKYPARVKCAVLSWHTLKAALINDTDTITTE</sequence>
<evidence type="ECO:0000313" key="2">
    <source>
        <dbReference type="EMBL" id="KKM61214.1"/>
    </source>
</evidence>
<feature type="non-terminal residue" evidence="2">
    <location>
        <position position="1"/>
    </location>
</feature>
<proteinExistence type="predicted"/>
<reference evidence="2" key="1">
    <citation type="journal article" date="2015" name="Nature">
        <title>Complex archaea that bridge the gap between prokaryotes and eukaryotes.</title>
        <authorList>
            <person name="Spang A."/>
            <person name="Saw J.H."/>
            <person name="Jorgensen S.L."/>
            <person name="Zaremba-Niedzwiedzka K."/>
            <person name="Martijn J."/>
            <person name="Lind A.E."/>
            <person name="van Eijk R."/>
            <person name="Schleper C."/>
            <person name="Guy L."/>
            <person name="Ettema T.J."/>
        </authorList>
    </citation>
    <scope>NUCLEOTIDE SEQUENCE</scope>
</reference>
<dbReference type="InterPro" id="IPR002871">
    <property type="entry name" value="NIF_FeS_clus_asmbl_NifU_N"/>
</dbReference>
<dbReference type="AlphaFoldDB" id="A0A0F9IV48"/>
<name>A0A0F9IV48_9ZZZZ</name>
<gene>
    <name evidence="2" type="ORF">LCGC14_1534030</name>
</gene>
<protein>
    <recommendedName>
        <fullName evidence="1">NIF system FeS cluster assembly NifU N-terminal domain-containing protein</fullName>
    </recommendedName>
</protein>
<dbReference type="Gene3D" id="3.90.1010.10">
    <property type="match status" value="1"/>
</dbReference>
<organism evidence="2">
    <name type="scientific">marine sediment metagenome</name>
    <dbReference type="NCBI Taxonomy" id="412755"/>
    <lineage>
        <taxon>unclassified sequences</taxon>
        <taxon>metagenomes</taxon>
        <taxon>ecological metagenomes</taxon>
    </lineage>
</organism>
<dbReference type="NCBIfam" id="TIGR01994">
    <property type="entry name" value="SUF_scaf_2"/>
    <property type="match status" value="1"/>
</dbReference>
<dbReference type="CDD" id="cd06664">
    <property type="entry name" value="IscU_like"/>
    <property type="match status" value="1"/>
</dbReference>
<dbReference type="EMBL" id="LAZR01011527">
    <property type="protein sequence ID" value="KKM61214.1"/>
    <property type="molecule type" value="Genomic_DNA"/>
</dbReference>
<evidence type="ECO:0000259" key="1">
    <source>
        <dbReference type="Pfam" id="PF01592"/>
    </source>
</evidence>
<dbReference type="Pfam" id="PF01592">
    <property type="entry name" value="NifU_N"/>
    <property type="match status" value="1"/>
</dbReference>
<accession>A0A0F9IV48</accession>
<dbReference type="GO" id="GO:0051536">
    <property type="term" value="F:iron-sulfur cluster binding"/>
    <property type="evidence" value="ECO:0007669"/>
    <property type="project" value="InterPro"/>
</dbReference>